<keyword evidence="2" id="KW-0472">Membrane</keyword>
<dbReference type="VEuPathDB" id="FungiDB:SMAC_04532"/>
<evidence type="ECO:0000256" key="2">
    <source>
        <dbReference type="SAM" id="Phobius"/>
    </source>
</evidence>
<feature type="compositionally biased region" description="Pro residues" evidence="1">
    <location>
        <begin position="167"/>
        <end position="183"/>
    </location>
</feature>
<protein>
    <submittedName>
        <fullName evidence="3">Uncharacterized protein</fullName>
    </submittedName>
</protein>
<feature type="transmembrane region" description="Helical" evidence="2">
    <location>
        <begin position="57"/>
        <end position="76"/>
    </location>
</feature>
<dbReference type="AlphaFoldDB" id="A0A8S8ZN19"/>
<evidence type="ECO:0000313" key="4">
    <source>
        <dbReference type="Proteomes" id="UP000433876"/>
    </source>
</evidence>
<accession>A0A8S8ZN19</accession>
<keyword evidence="2" id="KW-0812">Transmembrane</keyword>
<keyword evidence="2" id="KW-1133">Transmembrane helix</keyword>
<reference evidence="3 4" key="1">
    <citation type="submission" date="2017-07" db="EMBL/GenBank/DDBJ databases">
        <title>Genome sequence of the Sordaria macrospora wild type strain R19027.</title>
        <authorList>
            <person name="Nowrousian M."/>
            <person name="Teichert I."/>
            <person name="Kueck U."/>
        </authorList>
    </citation>
    <scope>NUCLEOTIDE SEQUENCE [LARGE SCALE GENOMIC DNA]</scope>
    <source>
        <strain evidence="3 4">R19027</strain>
        <tissue evidence="3">Mycelium</tissue>
    </source>
</reference>
<evidence type="ECO:0000256" key="1">
    <source>
        <dbReference type="SAM" id="MobiDB-lite"/>
    </source>
</evidence>
<dbReference type="Proteomes" id="UP000433876">
    <property type="component" value="Unassembled WGS sequence"/>
</dbReference>
<comment type="caution">
    <text evidence="3">The sequence shown here is derived from an EMBL/GenBank/DDBJ whole genome shotgun (WGS) entry which is preliminary data.</text>
</comment>
<gene>
    <name evidence="3" type="ORF">SMACR_04532</name>
</gene>
<feature type="transmembrane region" description="Helical" evidence="2">
    <location>
        <begin position="124"/>
        <end position="144"/>
    </location>
</feature>
<dbReference type="EMBL" id="NMPR01000095">
    <property type="protein sequence ID" value="KAA8630748.1"/>
    <property type="molecule type" value="Genomic_DNA"/>
</dbReference>
<feature type="region of interest" description="Disordered" evidence="1">
    <location>
        <begin position="164"/>
        <end position="183"/>
    </location>
</feature>
<sequence>MPTPTPTPTATPSGMEIAVLGPTVTSQPPLPSSSTTTTTPLTTFTGLMTLHLGLLPLWAWLTIYLSLLLIGTLEYARSEASRIWLHVVGTKSCAETGLHAPPADYDKYYGKEYRMRRRNTLVSVFLRSILFVHFWWLISLYRILFLHRAHEVFQANAEAEAAETPAIPSPAPALSDPPPAYEA</sequence>
<organism evidence="3 4">
    <name type="scientific">Sordaria macrospora</name>
    <dbReference type="NCBI Taxonomy" id="5147"/>
    <lineage>
        <taxon>Eukaryota</taxon>
        <taxon>Fungi</taxon>
        <taxon>Dikarya</taxon>
        <taxon>Ascomycota</taxon>
        <taxon>Pezizomycotina</taxon>
        <taxon>Sordariomycetes</taxon>
        <taxon>Sordariomycetidae</taxon>
        <taxon>Sordariales</taxon>
        <taxon>Sordariaceae</taxon>
        <taxon>Sordaria</taxon>
    </lineage>
</organism>
<proteinExistence type="predicted"/>
<name>A0A8S8ZN19_SORMA</name>
<evidence type="ECO:0000313" key="3">
    <source>
        <dbReference type="EMBL" id="KAA8630748.1"/>
    </source>
</evidence>